<gene>
    <name evidence="2" type="ORF">WR25_16542</name>
</gene>
<dbReference type="AlphaFoldDB" id="A0A2A2JU27"/>
<comment type="caution">
    <text evidence="2">The sequence shown here is derived from an EMBL/GenBank/DDBJ whole genome shotgun (WGS) entry which is preliminary data.</text>
</comment>
<evidence type="ECO:0000313" key="2">
    <source>
        <dbReference type="EMBL" id="PAV65059.1"/>
    </source>
</evidence>
<reference evidence="2 3" key="1">
    <citation type="journal article" date="2017" name="Curr. Biol.">
        <title>Genome architecture and evolution of a unichromosomal asexual nematode.</title>
        <authorList>
            <person name="Fradin H."/>
            <person name="Zegar C."/>
            <person name="Gutwein M."/>
            <person name="Lucas J."/>
            <person name="Kovtun M."/>
            <person name="Corcoran D."/>
            <person name="Baugh L.R."/>
            <person name="Kiontke K."/>
            <person name="Gunsalus K."/>
            <person name="Fitch D.H."/>
            <person name="Piano F."/>
        </authorList>
    </citation>
    <scope>NUCLEOTIDE SEQUENCE [LARGE SCALE GENOMIC DNA]</scope>
    <source>
        <strain evidence="2">PF1309</strain>
    </source>
</reference>
<feature type="chain" id="PRO_5013217320" description="ShKT domain-containing protein" evidence="1">
    <location>
        <begin position="20"/>
        <end position="202"/>
    </location>
</feature>
<keyword evidence="3" id="KW-1185">Reference proteome</keyword>
<evidence type="ECO:0000313" key="3">
    <source>
        <dbReference type="Proteomes" id="UP000218231"/>
    </source>
</evidence>
<name>A0A2A2JU27_9BILA</name>
<accession>A0A2A2JU27</accession>
<keyword evidence="1" id="KW-0732">Signal</keyword>
<evidence type="ECO:0000256" key="1">
    <source>
        <dbReference type="SAM" id="SignalP"/>
    </source>
</evidence>
<dbReference type="Proteomes" id="UP000218231">
    <property type="component" value="Unassembled WGS sequence"/>
</dbReference>
<dbReference type="PANTHER" id="PTHR35017:SF3">
    <property type="entry name" value="SHKT DOMAIN-CONTAINING PROTEIN"/>
    <property type="match status" value="1"/>
</dbReference>
<sequence>MRIYSVLLFINSVIDNTLTYSTQPPCCRDHLGTPACQRLYKSNSRLFVRKCNTNAEFRLVQCCSTCNRPGMSMAYDLVARSLVSEHCFDRYGKQFCDRYVNSTDIFEPRSWSCDGENPQIAFRACRESCGFCNFSIIHYTLENAQKVGIICEQIEDRNVAIQSCRTKKSTWRDRLLQLKYGGTHNWLLDTDVKDLAQEFRIQ</sequence>
<organism evidence="2 3">
    <name type="scientific">Diploscapter pachys</name>
    <dbReference type="NCBI Taxonomy" id="2018661"/>
    <lineage>
        <taxon>Eukaryota</taxon>
        <taxon>Metazoa</taxon>
        <taxon>Ecdysozoa</taxon>
        <taxon>Nematoda</taxon>
        <taxon>Chromadorea</taxon>
        <taxon>Rhabditida</taxon>
        <taxon>Rhabditina</taxon>
        <taxon>Rhabditomorpha</taxon>
        <taxon>Rhabditoidea</taxon>
        <taxon>Rhabditidae</taxon>
        <taxon>Diploscapter</taxon>
    </lineage>
</organism>
<protein>
    <recommendedName>
        <fullName evidence="4">ShKT domain-containing protein</fullName>
    </recommendedName>
</protein>
<dbReference type="OrthoDB" id="5782548at2759"/>
<evidence type="ECO:0008006" key="4">
    <source>
        <dbReference type="Google" id="ProtNLM"/>
    </source>
</evidence>
<dbReference type="EMBL" id="LIAE01010227">
    <property type="protein sequence ID" value="PAV65059.1"/>
    <property type="molecule type" value="Genomic_DNA"/>
</dbReference>
<proteinExistence type="predicted"/>
<dbReference type="PANTHER" id="PTHR35017">
    <property type="entry name" value="PROTEIN CBG16223-RELATED"/>
    <property type="match status" value="1"/>
</dbReference>
<feature type="signal peptide" evidence="1">
    <location>
        <begin position="1"/>
        <end position="19"/>
    </location>
</feature>